<comment type="subunit">
    <text evidence="2">Homodimer; disulfide-linked.</text>
</comment>
<dbReference type="Pfam" id="PF14113">
    <property type="entry name" value="Tae4"/>
    <property type="match status" value="1"/>
</dbReference>
<accession>A0AAD9K086</accession>
<evidence type="ECO:0000313" key="5">
    <source>
        <dbReference type="EMBL" id="KAK2161990.1"/>
    </source>
</evidence>
<sequence length="1051" mass="116861">MPVRSSISFTANANFVFRSRQRRSCDEPYTMSNFIRLIKTIEDNNPSISTERVSIYIRGLAYNGLKWWATCGTYSTELDTGLSSTDIQVLKAMVQHNANSTTGIETGLLLAKDGTVAIGHVIAGIDCGGFHRDTHVTIVALAGLTSDIDNLFQATISGDIGQTTLLHYAFEEKYPLLGPSGNWDSAVCPRVYTMNTKAASELTDAEILGDMDGAILGTIIPSMKEQPLSEILHVYYEGSGIHTGGRVFKASDNAATFGELLPNHELEAQSVSFASAFYNFKNAKDVFKKIKDSHMFTMPSYYVIEALLLSGTIYNGTSKSKLIKKIPATVQSFFDKLYASSCPGVLKRKYTISYFIDLVKQLEKETSFGIRDMTLAILKASNYAFPFYFEKYMRIRDISSYAYTNSFASYVMREMATHRFATNDRKRELGVVDAGGETVTIESVLAGVAVGAAIEIKPSGEMTEKEIEVLHKMTLIGSLVAVAYRRESATRNLMEIMGTAGYWDTSRCPPEYRYRKITKVGQHATRAKLVGAIDGFVFGTLLPSWLSADNHLKLSFILERYYGSGYKSVSSKDRLEQFNNLIVNKAHLFGLIKVACRTHYCKQSAQGITNMFYKTMMVSTEGDVETGSRFLANYKTLEATYPGDTALGGLISGEDLRKKLTGNLNLNGVTTLAATDCLRVSYMLNKLDGHHIPKTQSQGAFIGTDHRVYIFDLTALKTYLTETYKDPPQTAQSAATFKGQRGIMMLNVTQSDGSAGSVGLWDGSKMHQITDHTKSVGTVTFWKTKGCSYLAETGNCEFYTCVDNGIPCRDDGYALGYGYRYCKKFTEHYNKFNEDGQKWVDEVRKCLMKAIAPYYKGFHDCDTIKRIAFDSHVDCYVNSGEGFCDMVLSVHNWDALWAVYEFSDFTGADSAAAWKQRFPCHVFGSSHVTDFELQLCEDLNTQSGYFDSQARQWMKATNKCLMQRLLPLYRRGSIACSDLHEVMFEDRIDCLVDSGFCGVTNSTHNRWAIDRGTDLASYPGSAARQGRALGGWAGILLPRIVVIPPSDGLRQ</sequence>
<dbReference type="Proteomes" id="UP001209878">
    <property type="component" value="Unassembled WGS sequence"/>
</dbReference>
<dbReference type="GO" id="GO:0006874">
    <property type="term" value="P:intracellular calcium ion homeostasis"/>
    <property type="evidence" value="ECO:0007669"/>
    <property type="project" value="TreeGrafter"/>
</dbReference>
<keyword evidence="6" id="KW-1185">Reference proteome</keyword>
<dbReference type="GO" id="GO:0005615">
    <property type="term" value="C:extracellular space"/>
    <property type="evidence" value="ECO:0007669"/>
    <property type="project" value="TreeGrafter"/>
</dbReference>
<evidence type="ECO:0000256" key="2">
    <source>
        <dbReference type="ARBA" id="ARBA00011748"/>
    </source>
</evidence>
<dbReference type="Gene3D" id="3.90.1720.70">
    <property type="match status" value="1"/>
</dbReference>
<keyword evidence="3" id="KW-0372">Hormone</keyword>
<keyword evidence="4" id="KW-1015">Disulfide bond</keyword>
<dbReference type="PANTHER" id="PTHR11245">
    <property type="entry name" value="STANNIOCALCIN"/>
    <property type="match status" value="1"/>
</dbReference>
<comment type="similarity">
    <text evidence="1">Belongs to the stanniocalcin family.</text>
</comment>
<dbReference type="EMBL" id="JAODUO010001549">
    <property type="protein sequence ID" value="KAK2161990.1"/>
    <property type="molecule type" value="Genomic_DNA"/>
</dbReference>
<proteinExistence type="inferred from homology"/>
<protein>
    <submittedName>
        <fullName evidence="5">Uncharacterized protein</fullName>
    </submittedName>
</protein>
<evidence type="ECO:0000256" key="3">
    <source>
        <dbReference type="ARBA" id="ARBA00022702"/>
    </source>
</evidence>
<gene>
    <name evidence="5" type="ORF">NP493_1549g00019</name>
</gene>
<comment type="caution">
    <text evidence="5">The sequence shown here is derived from an EMBL/GenBank/DDBJ whole genome shotgun (WGS) entry which is preliminary data.</text>
</comment>
<reference evidence="5" key="1">
    <citation type="journal article" date="2023" name="Mol. Biol. Evol.">
        <title>Third-Generation Sequencing Reveals the Adaptive Role of the Epigenome in Three Deep-Sea Polychaetes.</title>
        <authorList>
            <person name="Perez M."/>
            <person name="Aroh O."/>
            <person name="Sun Y."/>
            <person name="Lan Y."/>
            <person name="Juniper S.K."/>
            <person name="Young C.R."/>
            <person name="Angers B."/>
            <person name="Qian P.Y."/>
        </authorList>
    </citation>
    <scope>NUCLEOTIDE SEQUENCE</scope>
    <source>
        <strain evidence="5">R07B-5</strain>
    </source>
</reference>
<dbReference type="InterPro" id="IPR025562">
    <property type="entry name" value="Tae4"/>
</dbReference>
<organism evidence="5 6">
    <name type="scientific">Ridgeia piscesae</name>
    <name type="common">Tubeworm</name>
    <dbReference type="NCBI Taxonomy" id="27915"/>
    <lineage>
        <taxon>Eukaryota</taxon>
        <taxon>Metazoa</taxon>
        <taxon>Spiralia</taxon>
        <taxon>Lophotrochozoa</taxon>
        <taxon>Annelida</taxon>
        <taxon>Polychaeta</taxon>
        <taxon>Sedentaria</taxon>
        <taxon>Canalipalpata</taxon>
        <taxon>Sabellida</taxon>
        <taxon>Siboglinidae</taxon>
        <taxon>Ridgeia</taxon>
    </lineage>
</organism>
<evidence type="ECO:0000256" key="4">
    <source>
        <dbReference type="ARBA" id="ARBA00023157"/>
    </source>
</evidence>
<dbReference type="Pfam" id="PF03298">
    <property type="entry name" value="Stanniocalcin"/>
    <property type="match status" value="1"/>
</dbReference>
<name>A0AAD9K086_RIDPI</name>
<dbReference type="GO" id="GO:0005179">
    <property type="term" value="F:hormone activity"/>
    <property type="evidence" value="ECO:0007669"/>
    <property type="project" value="UniProtKB-KW"/>
</dbReference>
<dbReference type="InterPro" id="IPR004978">
    <property type="entry name" value="Stanniocalcin"/>
</dbReference>
<dbReference type="PANTHER" id="PTHR11245:SF6">
    <property type="entry name" value="DUF19 DOMAIN-CONTAINING PROTEIN"/>
    <property type="match status" value="1"/>
</dbReference>
<dbReference type="AlphaFoldDB" id="A0AAD9K086"/>
<evidence type="ECO:0000256" key="1">
    <source>
        <dbReference type="ARBA" id="ARBA00008693"/>
    </source>
</evidence>
<evidence type="ECO:0000313" key="6">
    <source>
        <dbReference type="Proteomes" id="UP001209878"/>
    </source>
</evidence>